<organism evidence="1">
    <name type="scientific">Lotus japonicus</name>
    <name type="common">Lotus corniculatus var. japonicus</name>
    <dbReference type="NCBI Taxonomy" id="34305"/>
    <lineage>
        <taxon>Eukaryota</taxon>
        <taxon>Viridiplantae</taxon>
        <taxon>Streptophyta</taxon>
        <taxon>Embryophyta</taxon>
        <taxon>Tracheophyta</taxon>
        <taxon>Spermatophyta</taxon>
        <taxon>Magnoliopsida</taxon>
        <taxon>eudicotyledons</taxon>
        <taxon>Gunneridae</taxon>
        <taxon>Pentapetalae</taxon>
        <taxon>rosids</taxon>
        <taxon>fabids</taxon>
        <taxon>Fabales</taxon>
        <taxon>Fabaceae</taxon>
        <taxon>Papilionoideae</taxon>
        <taxon>50 kb inversion clade</taxon>
        <taxon>NPAAA clade</taxon>
        <taxon>Hologalegina</taxon>
        <taxon>robinioid clade</taxon>
        <taxon>Loteae</taxon>
        <taxon>Lotus</taxon>
    </lineage>
</organism>
<sequence length="41" mass="4714">MFSDSALFFKIHFATVPQSTGRCASSVQFQQKPYEQRQETS</sequence>
<accession>I3S0U9</accession>
<dbReference type="EMBL" id="BT134096">
    <property type="protein sequence ID" value="AFK33891.1"/>
    <property type="molecule type" value="mRNA"/>
</dbReference>
<reference evidence="1" key="1">
    <citation type="submission" date="2012-05" db="EMBL/GenBank/DDBJ databases">
        <authorList>
            <person name="Krishnakumar V."/>
            <person name="Cheung F."/>
            <person name="Xiao Y."/>
            <person name="Chan A."/>
            <person name="Moskal W.A."/>
            <person name="Town C.D."/>
        </authorList>
    </citation>
    <scope>NUCLEOTIDE SEQUENCE</scope>
</reference>
<proteinExistence type="evidence at transcript level"/>
<protein>
    <submittedName>
        <fullName evidence="1">Uncharacterized protein</fullName>
    </submittedName>
</protein>
<evidence type="ECO:0000313" key="1">
    <source>
        <dbReference type="EMBL" id="AFK33891.1"/>
    </source>
</evidence>
<name>I3S0U9_LOTJA</name>
<dbReference type="AlphaFoldDB" id="I3S0U9"/>